<feature type="transmembrane region" description="Helical" evidence="1">
    <location>
        <begin position="174"/>
        <end position="192"/>
    </location>
</feature>
<proteinExistence type="predicted"/>
<accession>A0ABD5YCY3</accession>
<evidence type="ECO:0000256" key="1">
    <source>
        <dbReference type="SAM" id="Phobius"/>
    </source>
</evidence>
<dbReference type="EMBL" id="JBHSZZ010000005">
    <property type="protein sequence ID" value="MFC7185530.1"/>
    <property type="molecule type" value="Genomic_DNA"/>
</dbReference>
<keyword evidence="1" id="KW-1133">Transmembrane helix</keyword>
<feature type="transmembrane region" description="Helical" evidence="1">
    <location>
        <begin position="149"/>
        <end position="168"/>
    </location>
</feature>
<feature type="transmembrane region" description="Helical" evidence="1">
    <location>
        <begin position="110"/>
        <end position="128"/>
    </location>
</feature>
<keyword evidence="1" id="KW-0812">Transmembrane</keyword>
<dbReference type="AlphaFoldDB" id="A0ABD5YCY3"/>
<organism evidence="2 3">
    <name type="scientific">Halorubrum yunnanense</name>
    <dbReference type="NCBI Taxonomy" id="1526162"/>
    <lineage>
        <taxon>Archaea</taxon>
        <taxon>Methanobacteriati</taxon>
        <taxon>Methanobacteriota</taxon>
        <taxon>Stenosarchaea group</taxon>
        <taxon>Halobacteria</taxon>
        <taxon>Halobacteriales</taxon>
        <taxon>Haloferacaceae</taxon>
        <taxon>Halorubrum</taxon>
    </lineage>
</organism>
<name>A0ABD5YCY3_9EURY</name>
<evidence type="ECO:0000313" key="3">
    <source>
        <dbReference type="Proteomes" id="UP001596390"/>
    </source>
</evidence>
<evidence type="ECO:0000313" key="2">
    <source>
        <dbReference type="EMBL" id="MFC7185530.1"/>
    </source>
</evidence>
<gene>
    <name evidence="2" type="ORF">ACFQMK_01170</name>
</gene>
<feature type="transmembrane region" description="Helical" evidence="1">
    <location>
        <begin position="44"/>
        <end position="62"/>
    </location>
</feature>
<sequence length="273" mass="28244">MSDTGLVGVISSVASVSGFQNVIGAVSGLATTSPGVSGTGVTRFVAAVLVLVACLGTTWYALANARHETHDTLVWRYVALSTTVGGVYAVLLITELVTPNAGTVVRAFRLLAQLFFVVFLALSLRELYYAQPVTPNEGDRLSLSTARRIETGFILLILVQFPVVVLIAPTGIGQAILGLAAAAFTIYGVSFGQAIRTRRLTHGTVLDVTVTYTIAVILSVGAVAITQSAVVLAAPQSAVDGAVNVLLVMVGTFLISLIIRLKRSADAASGAAG</sequence>
<reference evidence="2 3" key="1">
    <citation type="journal article" date="2019" name="Int. J. Syst. Evol. Microbiol.">
        <title>The Global Catalogue of Microorganisms (GCM) 10K type strain sequencing project: providing services to taxonomists for standard genome sequencing and annotation.</title>
        <authorList>
            <consortium name="The Broad Institute Genomics Platform"/>
            <consortium name="The Broad Institute Genome Sequencing Center for Infectious Disease"/>
            <person name="Wu L."/>
            <person name="Ma J."/>
        </authorList>
    </citation>
    <scope>NUCLEOTIDE SEQUENCE [LARGE SCALE GENOMIC DNA]</scope>
    <source>
        <strain evidence="2 3">Q85</strain>
    </source>
</reference>
<dbReference type="RefSeq" id="WP_267662512.1">
    <property type="nucleotide sequence ID" value="NZ_JAODIX010000005.1"/>
</dbReference>
<keyword evidence="1" id="KW-0472">Membrane</keyword>
<feature type="transmembrane region" description="Helical" evidence="1">
    <location>
        <begin position="74"/>
        <end position="98"/>
    </location>
</feature>
<feature type="transmembrane region" description="Helical" evidence="1">
    <location>
        <begin position="241"/>
        <end position="259"/>
    </location>
</feature>
<dbReference type="Proteomes" id="UP001596390">
    <property type="component" value="Unassembled WGS sequence"/>
</dbReference>
<keyword evidence="3" id="KW-1185">Reference proteome</keyword>
<feature type="transmembrane region" description="Helical" evidence="1">
    <location>
        <begin position="204"/>
        <end position="229"/>
    </location>
</feature>
<comment type="caution">
    <text evidence="2">The sequence shown here is derived from an EMBL/GenBank/DDBJ whole genome shotgun (WGS) entry which is preliminary data.</text>
</comment>
<protein>
    <submittedName>
        <fullName evidence="2">Uncharacterized protein</fullName>
    </submittedName>
</protein>